<keyword evidence="1" id="KW-0472">Membrane</keyword>
<proteinExistence type="predicted"/>
<evidence type="ECO:0000313" key="3">
    <source>
        <dbReference type="Proteomes" id="UP001218218"/>
    </source>
</evidence>
<keyword evidence="3" id="KW-1185">Reference proteome</keyword>
<evidence type="ECO:0000313" key="2">
    <source>
        <dbReference type="EMBL" id="KAJ7343964.1"/>
    </source>
</evidence>
<keyword evidence="1" id="KW-0812">Transmembrane</keyword>
<evidence type="ECO:0000256" key="1">
    <source>
        <dbReference type="SAM" id="Phobius"/>
    </source>
</evidence>
<organism evidence="2 3">
    <name type="scientific">Mycena albidolilacea</name>
    <dbReference type="NCBI Taxonomy" id="1033008"/>
    <lineage>
        <taxon>Eukaryota</taxon>
        <taxon>Fungi</taxon>
        <taxon>Dikarya</taxon>
        <taxon>Basidiomycota</taxon>
        <taxon>Agaricomycotina</taxon>
        <taxon>Agaricomycetes</taxon>
        <taxon>Agaricomycetidae</taxon>
        <taxon>Agaricales</taxon>
        <taxon>Marasmiineae</taxon>
        <taxon>Mycenaceae</taxon>
        <taxon>Mycena</taxon>
    </lineage>
</organism>
<sequence>MSCQIFLAFLLHVINYIFGVHLILVLEAPLDNEKRAAIVQTSVLSNSDWLLFLQKPSDDSWAIEPIYFAHAFALDDTGRWSTKNPSTTSWIMIAKSITLAKPQKMPASASLTMVEEAGAFTFGAENSGVVDVHRGVYGGVTRGWGGSGMVLVWQRHGLWLCVVAEVRLAAEAVGRGAVLAQKGSGAEAKCIEWWRSGCGCATDLPYHHARQFL</sequence>
<dbReference type="EMBL" id="JARIHO010000022">
    <property type="protein sequence ID" value="KAJ7343964.1"/>
    <property type="molecule type" value="Genomic_DNA"/>
</dbReference>
<comment type="caution">
    <text evidence="2">The sequence shown here is derived from an EMBL/GenBank/DDBJ whole genome shotgun (WGS) entry which is preliminary data.</text>
</comment>
<reference evidence="2" key="1">
    <citation type="submission" date="2023-03" db="EMBL/GenBank/DDBJ databases">
        <title>Massive genome expansion in bonnet fungi (Mycena s.s.) driven by repeated elements and novel gene families across ecological guilds.</title>
        <authorList>
            <consortium name="Lawrence Berkeley National Laboratory"/>
            <person name="Harder C.B."/>
            <person name="Miyauchi S."/>
            <person name="Viragh M."/>
            <person name="Kuo A."/>
            <person name="Thoen E."/>
            <person name="Andreopoulos B."/>
            <person name="Lu D."/>
            <person name="Skrede I."/>
            <person name="Drula E."/>
            <person name="Henrissat B."/>
            <person name="Morin E."/>
            <person name="Kohler A."/>
            <person name="Barry K."/>
            <person name="LaButti K."/>
            <person name="Morin E."/>
            <person name="Salamov A."/>
            <person name="Lipzen A."/>
            <person name="Mereny Z."/>
            <person name="Hegedus B."/>
            <person name="Baldrian P."/>
            <person name="Stursova M."/>
            <person name="Weitz H."/>
            <person name="Taylor A."/>
            <person name="Grigoriev I.V."/>
            <person name="Nagy L.G."/>
            <person name="Martin F."/>
            <person name="Kauserud H."/>
        </authorList>
    </citation>
    <scope>NUCLEOTIDE SEQUENCE</scope>
    <source>
        <strain evidence="2">CBHHK002</strain>
    </source>
</reference>
<dbReference type="AlphaFoldDB" id="A0AAD6ZZI6"/>
<keyword evidence="1" id="KW-1133">Transmembrane helix</keyword>
<name>A0AAD6ZZI6_9AGAR</name>
<protein>
    <submittedName>
        <fullName evidence="2">Uncharacterized protein</fullName>
    </submittedName>
</protein>
<gene>
    <name evidence="2" type="ORF">DFH08DRAFT_810497</name>
</gene>
<feature type="transmembrane region" description="Helical" evidence="1">
    <location>
        <begin position="6"/>
        <end position="26"/>
    </location>
</feature>
<accession>A0AAD6ZZI6</accession>
<dbReference type="Proteomes" id="UP001218218">
    <property type="component" value="Unassembled WGS sequence"/>
</dbReference>